<dbReference type="EMBL" id="BOOR01000076">
    <property type="protein sequence ID" value="GII59001.1"/>
    <property type="molecule type" value="Genomic_DNA"/>
</dbReference>
<comment type="caution">
    <text evidence="1">The sequence shown here is derived from an EMBL/GenBank/DDBJ whole genome shotgun (WGS) entry which is preliminary data.</text>
</comment>
<dbReference type="AlphaFoldDB" id="A0A8J3Y1E8"/>
<keyword evidence="2" id="KW-1185">Reference proteome</keyword>
<proteinExistence type="predicted"/>
<organism evidence="1 2">
    <name type="scientific">Planotetraspora thailandica</name>
    <dbReference type="NCBI Taxonomy" id="487172"/>
    <lineage>
        <taxon>Bacteria</taxon>
        <taxon>Bacillati</taxon>
        <taxon>Actinomycetota</taxon>
        <taxon>Actinomycetes</taxon>
        <taxon>Streptosporangiales</taxon>
        <taxon>Streptosporangiaceae</taxon>
        <taxon>Planotetraspora</taxon>
    </lineage>
</organism>
<accession>A0A8J3Y1E8</accession>
<gene>
    <name evidence="1" type="ORF">Pth03_73900</name>
</gene>
<evidence type="ECO:0000313" key="1">
    <source>
        <dbReference type="EMBL" id="GII59001.1"/>
    </source>
</evidence>
<name>A0A8J3Y1E8_9ACTN</name>
<sequence length="73" mass="7658">MGVALGHSDVGVAEHFHDDADVHAHVDEEGPRRVTAVVDAYVADAGLLEDLLPLLPVVARVDGPPVQPGKTRS</sequence>
<reference evidence="1" key="1">
    <citation type="submission" date="2021-01" db="EMBL/GenBank/DDBJ databases">
        <title>Whole genome shotgun sequence of Planotetraspora thailandica NBRC 104271.</title>
        <authorList>
            <person name="Komaki H."/>
            <person name="Tamura T."/>
        </authorList>
    </citation>
    <scope>NUCLEOTIDE SEQUENCE</scope>
    <source>
        <strain evidence="1">NBRC 104271</strain>
    </source>
</reference>
<protein>
    <submittedName>
        <fullName evidence="1">Uncharacterized protein</fullName>
    </submittedName>
</protein>
<evidence type="ECO:0000313" key="2">
    <source>
        <dbReference type="Proteomes" id="UP000605992"/>
    </source>
</evidence>
<dbReference type="Proteomes" id="UP000605992">
    <property type="component" value="Unassembled WGS sequence"/>
</dbReference>